<organism evidence="2 3">
    <name type="scientific">Salibacterium halotolerans</name>
    <dbReference type="NCBI Taxonomy" id="1884432"/>
    <lineage>
        <taxon>Bacteria</taxon>
        <taxon>Bacillati</taxon>
        <taxon>Bacillota</taxon>
        <taxon>Bacilli</taxon>
        <taxon>Bacillales</taxon>
        <taxon>Bacillaceae</taxon>
    </lineage>
</organism>
<evidence type="ECO:0000256" key="1">
    <source>
        <dbReference type="SAM" id="MobiDB-lite"/>
    </source>
</evidence>
<feature type="region of interest" description="Disordered" evidence="1">
    <location>
        <begin position="1"/>
        <end position="35"/>
    </location>
</feature>
<dbReference type="AlphaFoldDB" id="A0A1I5PK30"/>
<dbReference type="Pfam" id="PF14179">
    <property type="entry name" value="YppG"/>
    <property type="match status" value="1"/>
</dbReference>
<dbReference type="OrthoDB" id="2456726at2"/>
<evidence type="ECO:0000313" key="2">
    <source>
        <dbReference type="EMBL" id="SFP34207.1"/>
    </source>
</evidence>
<name>A0A1I5PK30_9BACI</name>
<feature type="compositionally biased region" description="Pro residues" evidence="1">
    <location>
        <begin position="1"/>
        <end position="18"/>
    </location>
</feature>
<reference evidence="3" key="1">
    <citation type="submission" date="2016-10" db="EMBL/GenBank/DDBJ databases">
        <authorList>
            <person name="Varghese N."/>
            <person name="Submissions S."/>
        </authorList>
    </citation>
    <scope>NUCLEOTIDE SEQUENCE [LARGE SCALE GENOMIC DNA]</scope>
    <source>
        <strain evidence="3">S7</strain>
    </source>
</reference>
<sequence length="71" mass="8094">MYPGRPGPPMPPNRPVPPQGHQMNPRPNLLSQFQTPDGKLDFEKIAVTAQQMNRIYSQAKPIIAEFIKKKR</sequence>
<keyword evidence="3" id="KW-1185">Reference proteome</keyword>
<dbReference type="Proteomes" id="UP000198892">
    <property type="component" value="Unassembled WGS sequence"/>
</dbReference>
<accession>A0A1I5PK30</accession>
<protein>
    <submittedName>
        <fullName evidence="2">YppG-like protein</fullName>
    </submittedName>
</protein>
<gene>
    <name evidence="2" type="ORF">SAMN05518683_104149</name>
</gene>
<evidence type="ECO:0000313" key="3">
    <source>
        <dbReference type="Proteomes" id="UP000198892"/>
    </source>
</evidence>
<dbReference type="InterPro" id="IPR025555">
    <property type="entry name" value="YppG"/>
</dbReference>
<dbReference type="RefSeq" id="WP_093335775.1">
    <property type="nucleotide sequence ID" value="NZ_FOXD01000004.1"/>
</dbReference>
<proteinExistence type="predicted"/>
<dbReference type="EMBL" id="FOXD01000004">
    <property type="protein sequence ID" value="SFP34207.1"/>
    <property type="molecule type" value="Genomic_DNA"/>
</dbReference>